<proteinExistence type="predicted"/>
<dbReference type="Proteomes" id="UP001597079">
    <property type="component" value="Unassembled WGS sequence"/>
</dbReference>
<evidence type="ECO:0000313" key="5">
    <source>
        <dbReference type="EMBL" id="MFD1676218.1"/>
    </source>
</evidence>
<dbReference type="Pfam" id="PF00005">
    <property type="entry name" value="ABC_tran"/>
    <property type="match status" value="2"/>
</dbReference>
<keyword evidence="2 5" id="KW-0067">ATP-binding</keyword>
<keyword evidence="3" id="KW-0175">Coiled coil</keyword>
<dbReference type="InterPro" id="IPR037118">
    <property type="entry name" value="Val-tRNA_synth_C_sf"/>
</dbReference>
<dbReference type="Pfam" id="PF12848">
    <property type="entry name" value="ABC_tran_Xtn"/>
    <property type="match status" value="1"/>
</dbReference>
<dbReference type="InterPro" id="IPR051309">
    <property type="entry name" value="ABCF_ATPase"/>
</dbReference>
<keyword evidence="6" id="KW-1185">Reference proteome</keyword>
<reference evidence="6" key="1">
    <citation type="journal article" date="2019" name="Int. J. Syst. Evol. Microbiol.">
        <title>The Global Catalogue of Microorganisms (GCM) 10K type strain sequencing project: providing services to taxonomists for standard genome sequencing and annotation.</title>
        <authorList>
            <consortium name="The Broad Institute Genomics Platform"/>
            <consortium name="The Broad Institute Genome Sequencing Center for Infectious Disease"/>
            <person name="Wu L."/>
            <person name="Ma J."/>
        </authorList>
    </citation>
    <scope>NUCLEOTIDE SEQUENCE [LARGE SCALE GENOMIC DNA]</scope>
    <source>
        <strain evidence="6">CGMCC 1.12286</strain>
    </source>
</reference>
<accession>A0ABW4JKX1</accession>
<dbReference type="InterPro" id="IPR032781">
    <property type="entry name" value="ABC_tran_Xtn"/>
</dbReference>
<dbReference type="GO" id="GO:0005524">
    <property type="term" value="F:ATP binding"/>
    <property type="evidence" value="ECO:0007669"/>
    <property type="project" value="UniProtKB-KW"/>
</dbReference>
<dbReference type="EMBL" id="JBHUCX010000044">
    <property type="protein sequence ID" value="MFD1676218.1"/>
    <property type="molecule type" value="Genomic_DNA"/>
</dbReference>
<feature type="domain" description="ABC transporter" evidence="4">
    <location>
        <begin position="4"/>
        <end position="255"/>
    </location>
</feature>
<dbReference type="SMART" id="SM00382">
    <property type="entry name" value="AAA"/>
    <property type="match status" value="2"/>
</dbReference>
<keyword evidence="1" id="KW-0547">Nucleotide-binding</keyword>
<name>A0ABW4JKX1_9BACL</name>
<comment type="caution">
    <text evidence="5">The sequence shown here is derived from an EMBL/GenBank/DDBJ whole genome shotgun (WGS) entry which is preliminary data.</text>
</comment>
<organism evidence="5 6">
    <name type="scientific">Alicyclobacillus fodiniaquatilis</name>
    <dbReference type="NCBI Taxonomy" id="1661150"/>
    <lineage>
        <taxon>Bacteria</taxon>
        <taxon>Bacillati</taxon>
        <taxon>Bacillota</taxon>
        <taxon>Bacilli</taxon>
        <taxon>Bacillales</taxon>
        <taxon>Alicyclobacillaceae</taxon>
        <taxon>Alicyclobacillus</taxon>
    </lineage>
</organism>
<evidence type="ECO:0000313" key="6">
    <source>
        <dbReference type="Proteomes" id="UP001597079"/>
    </source>
</evidence>
<dbReference type="PROSITE" id="PS50893">
    <property type="entry name" value="ABC_TRANSPORTER_2"/>
    <property type="match status" value="2"/>
</dbReference>
<sequence>MNILSVENLSKTYGEKNLLTHVSFGIDDGDRIGLIGVNGAGKSTLMKMIAGLEWPDAGNITLNGGTTVHYLPQEPVFQPGATVLSQIFYGDTPVMKALRAYEAILNRLAQQPDSGALQAELLRLQAQLEALDAWQLEHEAKGILTRLGITDFNAVADTLSGGQRKRIALARALIQLADLLILDEPTNHIDDESALWLETYLQKRKGALFMVTHDRYFLERVVNRIFELDHGRLYSYPGNYQAFLEGKLAREDAERASENKRQNFLRNELEWIQKGPRARGTKQKARTERYYDILEQGPTGGGAQLELSSVKSRLGNQIIELENVSKAYGERTVIRDFSYIVLRADRIGIVGPNGMGKSTLLKLMAGRLQPDSGAVTIGSTVKIGYFSQEHEALDPDKRVIDYIRDEAAYVETADGEMITAAQMLERFLFPGSLQWTPIGKLSGGEKRRLALLHTLMTAPNVLLLDEPTNDLDIPTLSVLESYLDSFPGVVIAVSHDRYFLDRVADKLFVFTAGEIEEKSGSFSDYLKARAAIDDKARSDEEAPDKRTTHTHKREVLKFTYKEQKEYETIDDKIAEAEQALAEVNRQMENAADDYGKLQDLYAEQQALETKLEALMERWTYLNERAEEIERSRQS</sequence>
<dbReference type="Gene3D" id="1.10.287.380">
    <property type="entry name" value="Valyl-tRNA synthetase, C-terminal domain"/>
    <property type="match status" value="1"/>
</dbReference>
<dbReference type="InterPro" id="IPR003593">
    <property type="entry name" value="AAA+_ATPase"/>
</dbReference>
<dbReference type="InterPro" id="IPR017871">
    <property type="entry name" value="ABC_transporter-like_CS"/>
</dbReference>
<feature type="domain" description="ABC transporter" evidence="4">
    <location>
        <begin position="319"/>
        <end position="537"/>
    </location>
</feature>
<evidence type="ECO:0000259" key="4">
    <source>
        <dbReference type="PROSITE" id="PS50893"/>
    </source>
</evidence>
<dbReference type="Pfam" id="PF16326">
    <property type="entry name" value="ABC_tran_CTD"/>
    <property type="match status" value="1"/>
</dbReference>
<feature type="coiled-coil region" evidence="3">
    <location>
        <begin position="566"/>
        <end position="617"/>
    </location>
</feature>
<gene>
    <name evidence="5" type="ORF">ACFSB2_16055</name>
</gene>
<dbReference type="InterPro" id="IPR032524">
    <property type="entry name" value="ABC_tran_C"/>
</dbReference>
<dbReference type="PANTHER" id="PTHR42855">
    <property type="entry name" value="ABC TRANSPORTER ATP-BINDING SUBUNIT"/>
    <property type="match status" value="1"/>
</dbReference>
<dbReference type="SUPFAM" id="SSF52540">
    <property type="entry name" value="P-loop containing nucleoside triphosphate hydrolases"/>
    <property type="match status" value="2"/>
</dbReference>
<evidence type="ECO:0000256" key="2">
    <source>
        <dbReference type="ARBA" id="ARBA00022840"/>
    </source>
</evidence>
<protein>
    <submittedName>
        <fullName evidence="5">ABC-F family ATP-binding cassette domain-containing protein</fullName>
    </submittedName>
</protein>
<dbReference type="CDD" id="cd03221">
    <property type="entry name" value="ABCF_EF-3"/>
    <property type="match status" value="2"/>
</dbReference>
<dbReference type="PROSITE" id="PS00211">
    <property type="entry name" value="ABC_TRANSPORTER_1"/>
    <property type="match status" value="1"/>
</dbReference>
<dbReference type="InterPro" id="IPR003439">
    <property type="entry name" value="ABC_transporter-like_ATP-bd"/>
</dbReference>
<evidence type="ECO:0000256" key="1">
    <source>
        <dbReference type="ARBA" id="ARBA00022741"/>
    </source>
</evidence>
<evidence type="ECO:0000256" key="3">
    <source>
        <dbReference type="SAM" id="Coils"/>
    </source>
</evidence>
<dbReference type="Gene3D" id="3.40.50.300">
    <property type="entry name" value="P-loop containing nucleotide triphosphate hydrolases"/>
    <property type="match status" value="2"/>
</dbReference>
<dbReference type="RefSeq" id="WP_377944172.1">
    <property type="nucleotide sequence ID" value="NZ_JBHUCX010000044.1"/>
</dbReference>
<dbReference type="InterPro" id="IPR027417">
    <property type="entry name" value="P-loop_NTPase"/>
</dbReference>
<dbReference type="PANTHER" id="PTHR42855:SF1">
    <property type="entry name" value="ABC TRANSPORTER DOMAIN-CONTAINING PROTEIN"/>
    <property type="match status" value="1"/>
</dbReference>